<proteinExistence type="predicted"/>
<gene>
    <name evidence="2" type="ORF">GJ654_01940</name>
</gene>
<dbReference type="InterPro" id="IPR052367">
    <property type="entry name" value="Thiosulfate_ST/Rhodanese-like"/>
</dbReference>
<accession>A0A6N8DKI1</accession>
<dbReference type="PANTHER" id="PTHR45431">
    <property type="entry name" value="RHODANESE-LIKE DOMAIN-CONTAINING PROTEIN 15, CHLOROPLASTIC"/>
    <property type="match status" value="1"/>
</dbReference>
<dbReference type="GO" id="GO:0016740">
    <property type="term" value="F:transferase activity"/>
    <property type="evidence" value="ECO:0007669"/>
    <property type="project" value="UniProtKB-KW"/>
</dbReference>
<keyword evidence="2" id="KW-0808">Transferase</keyword>
<dbReference type="AlphaFoldDB" id="A0A6N8DKI1"/>
<dbReference type="EMBL" id="WNKS01000001">
    <property type="protein sequence ID" value="MTV29751.1"/>
    <property type="molecule type" value="Genomic_DNA"/>
</dbReference>
<comment type="caution">
    <text evidence="2">The sequence shown here is derived from an EMBL/GenBank/DDBJ whole genome shotgun (WGS) entry which is preliminary data.</text>
</comment>
<feature type="domain" description="Rhodanese" evidence="1">
    <location>
        <begin position="105"/>
        <end position="196"/>
    </location>
</feature>
<dbReference type="SMART" id="SM00450">
    <property type="entry name" value="RHOD"/>
    <property type="match status" value="1"/>
</dbReference>
<dbReference type="InterPro" id="IPR036873">
    <property type="entry name" value="Rhodanese-like_dom_sf"/>
</dbReference>
<dbReference type="OrthoDB" id="7835227at2"/>
<reference evidence="2 3" key="1">
    <citation type="submission" date="2019-11" db="EMBL/GenBank/DDBJ databases">
        <title>Whole-genome sequence of a Rhodoblastus acidophilus DSM 142.</title>
        <authorList>
            <person name="Kyndt J.A."/>
            <person name="Meyer T.E."/>
        </authorList>
    </citation>
    <scope>NUCLEOTIDE SEQUENCE [LARGE SCALE GENOMIC DNA]</scope>
    <source>
        <strain evidence="2 3">DSM 142</strain>
    </source>
</reference>
<name>A0A6N8DKI1_RHOAC</name>
<dbReference type="Proteomes" id="UP000439113">
    <property type="component" value="Unassembled WGS sequence"/>
</dbReference>
<sequence>MQGQKSGETAAHERGVTTRPIREETLKTALLGLTLALFLTPAFAGNYQPVDVSKLPEVKQSKLGLYLSAPEAFKMKSEGGAKVMFVDIRTKGEFQFVGTPQVTDQNIPYMEIDDPASWDKKNNRYQMSPNSDFVGAIDALAKRMTIGKTDPVILICRSGDRSSRAANLLQDAGYTKVYSVVDGVEGDMSPAGRRDVNGWKNADLPWSYKISEGQAYIR</sequence>
<organism evidence="2 3">
    <name type="scientific">Rhodoblastus acidophilus</name>
    <name type="common">Rhodopseudomonas acidophila</name>
    <dbReference type="NCBI Taxonomy" id="1074"/>
    <lineage>
        <taxon>Bacteria</taxon>
        <taxon>Pseudomonadati</taxon>
        <taxon>Pseudomonadota</taxon>
        <taxon>Alphaproteobacteria</taxon>
        <taxon>Hyphomicrobiales</taxon>
        <taxon>Rhodoblastaceae</taxon>
        <taxon>Rhodoblastus</taxon>
    </lineage>
</organism>
<evidence type="ECO:0000313" key="3">
    <source>
        <dbReference type="Proteomes" id="UP000439113"/>
    </source>
</evidence>
<dbReference type="PROSITE" id="PS50206">
    <property type="entry name" value="RHODANESE_3"/>
    <property type="match status" value="1"/>
</dbReference>
<protein>
    <submittedName>
        <fullName evidence="2">Sulfurtransferase</fullName>
    </submittedName>
</protein>
<dbReference type="SUPFAM" id="SSF52821">
    <property type="entry name" value="Rhodanese/Cell cycle control phosphatase"/>
    <property type="match status" value="1"/>
</dbReference>
<dbReference type="Gene3D" id="3.40.250.10">
    <property type="entry name" value="Rhodanese-like domain"/>
    <property type="match status" value="1"/>
</dbReference>
<evidence type="ECO:0000259" key="1">
    <source>
        <dbReference type="PROSITE" id="PS50206"/>
    </source>
</evidence>
<dbReference type="Pfam" id="PF00581">
    <property type="entry name" value="Rhodanese"/>
    <property type="match status" value="1"/>
</dbReference>
<evidence type="ECO:0000313" key="2">
    <source>
        <dbReference type="EMBL" id="MTV29751.1"/>
    </source>
</evidence>
<dbReference type="InterPro" id="IPR001763">
    <property type="entry name" value="Rhodanese-like_dom"/>
</dbReference>
<dbReference type="PANTHER" id="PTHR45431:SF3">
    <property type="entry name" value="RHODANESE-LIKE DOMAIN-CONTAINING PROTEIN 15, CHLOROPLASTIC"/>
    <property type="match status" value="1"/>
</dbReference>